<dbReference type="Proteomes" id="UP001596547">
    <property type="component" value="Unassembled WGS sequence"/>
</dbReference>
<reference evidence="5 6" key="1">
    <citation type="journal article" date="2019" name="Int. J. Syst. Evol. Microbiol.">
        <title>The Global Catalogue of Microorganisms (GCM) 10K type strain sequencing project: providing services to taxonomists for standard genome sequencing and annotation.</title>
        <authorList>
            <consortium name="The Broad Institute Genomics Platform"/>
            <consortium name="The Broad Institute Genome Sequencing Center for Infectious Disease"/>
            <person name="Wu L."/>
            <person name="Ma J."/>
        </authorList>
    </citation>
    <scope>NUCLEOTIDE SEQUENCE [LARGE SCALE GENOMIC DNA]</scope>
    <source>
        <strain evidence="5 6">PSR21</strain>
    </source>
</reference>
<dbReference type="GeneID" id="79317373"/>
<evidence type="ECO:0000256" key="3">
    <source>
        <dbReference type="SAM" id="MobiDB-lite"/>
    </source>
</evidence>
<gene>
    <name evidence="5" type="ORF">ACFQPE_16835</name>
</gene>
<accession>A0ABD6ADZ9</accession>
<dbReference type="CDD" id="cd16148">
    <property type="entry name" value="sulfatase_like"/>
    <property type="match status" value="1"/>
</dbReference>
<keyword evidence="6" id="KW-1185">Reference proteome</keyword>
<feature type="compositionally biased region" description="Basic and acidic residues" evidence="3">
    <location>
        <begin position="498"/>
        <end position="509"/>
    </location>
</feature>
<dbReference type="Pfam" id="PF00884">
    <property type="entry name" value="Sulfatase"/>
    <property type="match status" value="1"/>
</dbReference>
<dbReference type="RefSeq" id="WP_276306709.1">
    <property type="nucleotide sequence ID" value="NZ_CP119993.1"/>
</dbReference>
<feature type="region of interest" description="Disordered" evidence="3">
    <location>
        <begin position="482"/>
        <end position="509"/>
    </location>
</feature>
<dbReference type="PANTHER" id="PTHR42693:SF53">
    <property type="entry name" value="ENDO-4-O-SULFATASE"/>
    <property type="match status" value="1"/>
</dbReference>
<dbReference type="EMBL" id="JBHTBF010000003">
    <property type="protein sequence ID" value="MFC7318447.1"/>
    <property type="molecule type" value="Genomic_DNA"/>
</dbReference>
<evidence type="ECO:0000259" key="4">
    <source>
        <dbReference type="Pfam" id="PF00884"/>
    </source>
</evidence>
<sequence length="509" mass="55954">MTERTSPTGDAASASPDGRPNVLLLVIDACRADYTSPYASDVDRTPAIGALGRAGTVFTRAVSAAPWTLPSVTSILTGDYPHEHGATSRGFAMRAERTLVDQLAATGYRCVHLSPTTWIGDWLPQGRGFDRVEEFTGPQHRRFDGGRDVRDLTEGVSRGIEWYATAIRRSLSSSSPVRSLANAAAFKLSEATGDVWADDVRASERAAAVADDCFASLADDDRPFFLYAHLMDPHLPFYVPPEFESDVRPPGCTTAEEEREYVRTLMDDLWEVRLGERTLAEAEIRYLRARYADEVAYADSVVRRILDSLERHGHAGETLVVLTGDHGEHLGEAVDGRTLLGHQTSVRLPVLRVPLVLRYPGAFDGGERDDLVQTNYVADTVRALAGLEYRPSRSLLDRDAGYTRVAALAEYAGVVASHPPEQLRADRLLRPRTTAIAGEWKLDRVGEERRAARVDWASNREVTVDEGELPEAALDALEATLDGAHRPGGTPDESIPSHVERRLDDLGYR</sequence>
<dbReference type="PANTHER" id="PTHR42693">
    <property type="entry name" value="ARYLSULFATASE FAMILY MEMBER"/>
    <property type="match status" value="1"/>
</dbReference>
<dbReference type="Gene3D" id="3.40.720.10">
    <property type="entry name" value="Alkaline Phosphatase, subunit A"/>
    <property type="match status" value="1"/>
</dbReference>
<evidence type="ECO:0000313" key="5">
    <source>
        <dbReference type="EMBL" id="MFC7318447.1"/>
    </source>
</evidence>
<evidence type="ECO:0000256" key="1">
    <source>
        <dbReference type="ARBA" id="ARBA00008779"/>
    </source>
</evidence>
<dbReference type="InterPro" id="IPR000917">
    <property type="entry name" value="Sulfatase_N"/>
</dbReference>
<dbReference type="GO" id="GO:0016787">
    <property type="term" value="F:hydrolase activity"/>
    <property type="evidence" value="ECO:0007669"/>
    <property type="project" value="UniProtKB-KW"/>
</dbReference>
<keyword evidence="2" id="KW-0378">Hydrolase</keyword>
<comment type="caution">
    <text evidence="5">The sequence shown here is derived from an EMBL/GenBank/DDBJ whole genome shotgun (WGS) entry which is preliminary data.</text>
</comment>
<protein>
    <submittedName>
        <fullName evidence="5">Sulfatase</fullName>
    </submittedName>
</protein>
<name>A0ABD6ADZ9_9EURY</name>
<evidence type="ECO:0000256" key="2">
    <source>
        <dbReference type="ARBA" id="ARBA00022801"/>
    </source>
</evidence>
<comment type="similarity">
    <text evidence="1">Belongs to the sulfatase family.</text>
</comment>
<dbReference type="AlphaFoldDB" id="A0ABD6ADZ9"/>
<dbReference type="InterPro" id="IPR017850">
    <property type="entry name" value="Alkaline_phosphatase_core_sf"/>
</dbReference>
<dbReference type="InterPro" id="IPR050738">
    <property type="entry name" value="Sulfatase"/>
</dbReference>
<evidence type="ECO:0000313" key="6">
    <source>
        <dbReference type="Proteomes" id="UP001596547"/>
    </source>
</evidence>
<proteinExistence type="inferred from homology"/>
<dbReference type="SUPFAM" id="SSF53649">
    <property type="entry name" value="Alkaline phosphatase-like"/>
    <property type="match status" value="1"/>
</dbReference>
<feature type="domain" description="Sulfatase N-terminal" evidence="4">
    <location>
        <begin position="20"/>
        <end position="386"/>
    </location>
</feature>
<organism evidence="5 6">
    <name type="scientific">Halomarina halobia</name>
    <dbReference type="NCBI Taxonomy" id="3033386"/>
    <lineage>
        <taxon>Archaea</taxon>
        <taxon>Methanobacteriati</taxon>
        <taxon>Methanobacteriota</taxon>
        <taxon>Stenosarchaea group</taxon>
        <taxon>Halobacteria</taxon>
        <taxon>Halobacteriales</taxon>
        <taxon>Natronomonadaceae</taxon>
        <taxon>Halomarina</taxon>
    </lineage>
</organism>